<name>A0AB39ATH1_9GAMM</name>
<accession>A0AB39ATH1</accession>
<gene>
    <name evidence="1" type="ORF">ABZP26_06530</name>
</gene>
<dbReference type="RefSeq" id="WP_368485511.1">
    <property type="nucleotide sequence ID" value="NZ_CP162514.1"/>
</dbReference>
<evidence type="ECO:0000313" key="1">
    <source>
        <dbReference type="EMBL" id="XDH88824.1"/>
    </source>
</evidence>
<proteinExistence type="predicted"/>
<protein>
    <submittedName>
        <fullName evidence="1">Uncharacterized protein</fullName>
    </submittedName>
</protein>
<organism evidence="1">
    <name type="scientific">Pseudoalteromonas sp. SD03</name>
    <dbReference type="NCBI Taxonomy" id="3231719"/>
    <lineage>
        <taxon>Bacteria</taxon>
        <taxon>Pseudomonadati</taxon>
        <taxon>Pseudomonadota</taxon>
        <taxon>Gammaproteobacteria</taxon>
        <taxon>Alteromonadales</taxon>
        <taxon>Pseudoalteromonadaceae</taxon>
        <taxon>Pseudoalteromonas</taxon>
    </lineage>
</organism>
<dbReference type="EMBL" id="CP162514">
    <property type="protein sequence ID" value="XDH88824.1"/>
    <property type="molecule type" value="Genomic_DNA"/>
</dbReference>
<reference evidence="1" key="1">
    <citation type="submission" date="2024-07" db="EMBL/GenBank/DDBJ databases">
        <authorList>
            <person name="Jiang Y."/>
            <person name="Qin Q."/>
        </authorList>
    </citation>
    <scope>NUCLEOTIDE SEQUENCE</scope>
    <source>
        <strain evidence="1">SD03</strain>
    </source>
</reference>
<sequence length="796" mass="92433">MKESRKIIKCNYGERFYLEAANDECYYTDHKQLEKQLKNKSVAVIYLANSVNLKYVVNLAFKYQCVLYINKNTKYDFSNRYDDKQSKLENALTLLSLAEEPKLLSNAVEIVSDILKHQIPFKMSLCDAQGHLEQNINPNLDVKKALSQFFKKYQRHRKYIKKYIEPDANNNIKIVKLSYQFELLDYLKSHKGMFVLKSGMGSGKSKYGVSAYFKDLCRNSEYKPTILTPDIALSKQIVPEQDSRHYQSKNLPKDITSLSGLVCCVNSATTNDKFFRYIQESQILFVEEFEECALALTQQLIKTGKLSERGDAMARFFQLLNKDKVIIADALFSDLSARQVIEATNKNITIIENTDPVLTPKRSVTVMSRNVHFKQLINNINAGSTEITFSDQGQKYSSKFFQSRDIVKANAEKKRDSEVRTLIINSTFLKSKGGQELINDFENRINEYDYIQISPSLTSGLNFDFKAITRTNLLAAKTILPTQLIQSSGRFRRVLEILLSFSQSQGIYHRDAEAIKFQELIENVNEDEYSEEVSAINNNSDVERVISRIQHNNFMRYHYENNVLIMLEHLGVEVKYDRQTKLVEKYQTNVTVDKLMTVKTLQANEYSHLKHQWEGLGEGQRNQLRKYETLTYFNVLNCEGLYRRVLEFDKFSTGRFKLNNIYLCRTNKPEKKLTALQRIKQKVFRKILDILKIDIHTFSGQYFISEILELENFIAHGTIELDNSIIDIQSINKSIFEFKSVAYENKGSLVSDILKNNFGLEQISSRPRIQGKRVKRYEICPLSIKNIEELYLLVYR</sequence>
<dbReference type="AlphaFoldDB" id="A0AB39ATH1"/>